<protein>
    <recommendedName>
        <fullName evidence="3">beta-glucosidase</fullName>
        <ecNumber evidence="3">3.2.1.21</ecNumber>
    </recommendedName>
</protein>
<gene>
    <name evidence="14" type="ORF">EZV62_008937</name>
</gene>
<accession>A0A5C7IFB1</accession>
<evidence type="ECO:0000256" key="2">
    <source>
        <dbReference type="ARBA" id="ARBA00005336"/>
    </source>
</evidence>
<comment type="caution">
    <text evidence="14">The sequence shown here is derived from an EMBL/GenBank/DDBJ whole genome shotgun (WGS) entry which is preliminary data.</text>
</comment>
<keyword evidence="7" id="KW-0732">Signal</keyword>
<evidence type="ECO:0000256" key="4">
    <source>
        <dbReference type="ARBA" id="ARBA00022679"/>
    </source>
</evidence>
<dbReference type="Pfam" id="PF00933">
    <property type="entry name" value="Glyco_hydro_3"/>
    <property type="match status" value="1"/>
</dbReference>
<evidence type="ECO:0000256" key="11">
    <source>
        <dbReference type="ARBA" id="ARBA00023295"/>
    </source>
</evidence>
<dbReference type="Gene3D" id="3.30.70.270">
    <property type="match status" value="1"/>
</dbReference>
<dbReference type="GO" id="GO:0009251">
    <property type="term" value="P:glucan catabolic process"/>
    <property type="evidence" value="ECO:0007669"/>
    <property type="project" value="TreeGrafter"/>
</dbReference>
<evidence type="ECO:0000259" key="12">
    <source>
        <dbReference type="Pfam" id="PF00933"/>
    </source>
</evidence>
<feature type="domain" description="Glycoside hydrolase family 3 N-terminal" evidence="12">
    <location>
        <begin position="315"/>
        <end position="403"/>
    </location>
</feature>
<dbReference type="Pfam" id="PF17917">
    <property type="entry name" value="RT_RNaseH"/>
    <property type="match status" value="1"/>
</dbReference>
<evidence type="ECO:0000313" key="14">
    <source>
        <dbReference type="EMBL" id="TXG67662.1"/>
    </source>
</evidence>
<dbReference type="EC" id="3.2.1.21" evidence="3"/>
<dbReference type="SUPFAM" id="SSF56672">
    <property type="entry name" value="DNA/RNA polymerases"/>
    <property type="match status" value="1"/>
</dbReference>
<keyword evidence="6" id="KW-0540">Nuclease</keyword>
<evidence type="ECO:0000313" key="15">
    <source>
        <dbReference type="Proteomes" id="UP000323000"/>
    </source>
</evidence>
<dbReference type="InterPro" id="IPR023296">
    <property type="entry name" value="Glyco_hydro_beta-prop_sf"/>
</dbReference>
<sequence length="625" mass="71431">MKILKMGLAGYYRQFVKNFSSLAAPLTRLTRKNVRFEWNEACEKSFRELKNCLVTAPILTIPSGGDGYVVYSDASRKGLGCVLMQNGMVVAYASRQLKVHEKNYPTHDLELAAVVFALKIWRHYLYGETCQIFTDHKSLKYLFTQKELNMRQRRWLELVKDYDCTINYHPGKANVVADALSRKSSGCLAMLITTQKSILRDIEKYGIRIITHGQREFLAHLKVQPSLIDRIKEIQKKDHELIKIIGEVEKGGRLEFRVSSEGVLWFGKRLCVPDNIELKKEILEEAHMSAYTVHPGSTKMYRDLKDTFWWRGMKKEIAEFIDRKKVVACAKHFVGDGGTTKGINENNNVINLNGLLSIHMPAYYNAISKGVASVMVSYSSWNGKKMHANHELVTGFLKNKLKFRIMVPNNYKEFIDDLTYQVKKNIIPMSRIDDAVKRILRVQFVMGLFENPLADYSPVNQLGSQEHRELAKEAVRKSLLLLKNCKYADKPLLPLPKKATKILVAGSRADNLGYQCGGWTITWQGASTVDIIRVGCYSSSWRNEGIVLAAEETNETHDLYKLNVLEWPKVVYNEKTGKYVMWMHIDDCNYTKASVGVAISDYPTGPFNYLYSKQPHSFDSRESGI</sequence>
<keyword evidence="10" id="KW-0695">RNA-directed DNA polymerase</keyword>
<proteinExistence type="inferred from homology"/>
<dbReference type="InterPro" id="IPR036962">
    <property type="entry name" value="Glyco_hydro_3_N_sf"/>
</dbReference>
<comment type="catalytic activity">
    <reaction evidence="1">
        <text>Hydrolysis of terminal, non-reducing beta-D-glucosyl residues with release of beta-D-glucose.</text>
        <dbReference type="EC" id="3.2.1.21"/>
    </reaction>
</comment>
<keyword evidence="5" id="KW-0548">Nucleotidyltransferase</keyword>
<dbReference type="GO" id="GO:0003964">
    <property type="term" value="F:RNA-directed DNA polymerase activity"/>
    <property type="evidence" value="ECO:0007669"/>
    <property type="project" value="UniProtKB-KW"/>
</dbReference>
<evidence type="ECO:0000256" key="9">
    <source>
        <dbReference type="ARBA" id="ARBA00022801"/>
    </source>
</evidence>
<dbReference type="OrthoDB" id="111931at2759"/>
<evidence type="ECO:0000256" key="7">
    <source>
        <dbReference type="ARBA" id="ARBA00022729"/>
    </source>
</evidence>
<dbReference type="InterPro" id="IPR051915">
    <property type="entry name" value="Cellulose_Degrad_GH3"/>
</dbReference>
<dbReference type="PANTHER" id="PTHR30620:SF16">
    <property type="entry name" value="LYSOSOMAL BETA GLUCOSIDASE"/>
    <property type="match status" value="1"/>
</dbReference>
<dbReference type="EMBL" id="VAHF01000003">
    <property type="protein sequence ID" value="TXG67662.1"/>
    <property type="molecule type" value="Genomic_DNA"/>
</dbReference>
<name>A0A5C7IFB1_9ROSI</name>
<evidence type="ECO:0000256" key="8">
    <source>
        <dbReference type="ARBA" id="ARBA00022759"/>
    </source>
</evidence>
<dbReference type="SUPFAM" id="SSF52279">
    <property type="entry name" value="Beta-D-glucan exohydrolase, C-terminal domain"/>
    <property type="match status" value="1"/>
</dbReference>
<organism evidence="14 15">
    <name type="scientific">Acer yangbiense</name>
    <dbReference type="NCBI Taxonomy" id="1000413"/>
    <lineage>
        <taxon>Eukaryota</taxon>
        <taxon>Viridiplantae</taxon>
        <taxon>Streptophyta</taxon>
        <taxon>Embryophyta</taxon>
        <taxon>Tracheophyta</taxon>
        <taxon>Spermatophyta</taxon>
        <taxon>Magnoliopsida</taxon>
        <taxon>eudicotyledons</taxon>
        <taxon>Gunneridae</taxon>
        <taxon>Pentapetalae</taxon>
        <taxon>rosids</taxon>
        <taxon>malvids</taxon>
        <taxon>Sapindales</taxon>
        <taxon>Sapindaceae</taxon>
        <taxon>Hippocastanoideae</taxon>
        <taxon>Acereae</taxon>
        <taxon>Acer</taxon>
    </lineage>
</organism>
<dbReference type="Gene3D" id="3.20.20.300">
    <property type="entry name" value="Glycoside hydrolase, family 3, N-terminal domain"/>
    <property type="match status" value="2"/>
</dbReference>
<dbReference type="Gene3D" id="2.115.10.20">
    <property type="entry name" value="Glycosyl hydrolase domain, family 43"/>
    <property type="match status" value="1"/>
</dbReference>
<dbReference type="InterPro" id="IPR001764">
    <property type="entry name" value="Glyco_hydro_3_N"/>
</dbReference>
<feature type="domain" description="Reverse transcriptase RNase H-like" evidence="13">
    <location>
        <begin position="68"/>
        <end position="162"/>
    </location>
</feature>
<reference evidence="15" key="1">
    <citation type="journal article" date="2019" name="Gigascience">
        <title>De novo genome assembly of the endangered Acer yangbiense, a plant species with extremely small populations endemic to Yunnan Province, China.</title>
        <authorList>
            <person name="Yang J."/>
            <person name="Wariss H.M."/>
            <person name="Tao L."/>
            <person name="Zhang R."/>
            <person name="Yun Q."/>
            <person name="Hollingsworth P."/>
            <person name="Dao Z."/>
            <person name="Luo G."/>
            <person name="Guo H."/>
            <person name="Ma Y."/>
            <person name="Sun W."/>
        </authorList>
    </citation>
    <scope>NUCLEOTIDE SEQUENCE [LARGE SCALE GENOMIC DNA]</scope>
    <source>
        <strain evidence="15">cv. Malutang</strain>
    </source>
</reference>
<dbReference type="InterPro" id="IPR036881">
    <property type="entry name" value="Glyco_hydro_3_C_sf"/>
</dbReference>
<dbReference type="FunFam" id="3.30.70.270:FF:000020">
    <property type="entry name" value="Transposon Tf2-6 polyprotein-like Protein"/>
    <property type="match status" value="1"/>
</dbReference>
<keyword evidence="15" id="KW-1185">Reference proteome</keyword>
<comment type="similarity">
    <text evidence="2">Belongs to the glycosyl hydrolase 3 family.</text>
</comment>
<dbReference type="AlphaFoldDB" id="A0A5C7IFB1"/>
<keyword evidence="11" id="KW-0326">Glycosidase</keyword>
<dbReference type="CDD" id="cd09274">
    <property type="entry name" value="RNase_HI_RT_Ty3"/>
    <property type="match status" value="1"/>
</dbReference>
<evidence type="ECO:0000256" key="1">
    <source>
        <dbReference type="ARBA" id="ARBA00000448"/>
    </source>
</evidence>
<dbReference type="InterPro" id="IPR041373">
    <property type="entry name" value="RT_RNaseH"/>
</dbReference>
<evidence type="ECO:0000256" key="10">
    <source>
        <dbReference type="ARBA" id="ARBA00022918"/>
    </source>
</evidence>
<dbReference type="SUPFAM" id="SSF51445">
    <property type="entry name" value="(Trans)glycosidases"/>
    <property type="match status" value="1"/>
</dbReference>
<dbReference type="InterPro" id="IPR017853">
    <property type="entry name" value="GH"/>
</dbReference>
<keyword evidence="8" id="KW-0255">Endonuclease</keyword>
<evidence type="ECO:0000256" key="6">
    <source>
        <dbReference type="ARBA" id="ARBA00022722"/>
    </source>
</evidence>
<dbReference type="InterPro" id="IPR043128">
    <property type="entry name" value="Rev_trsase/Diguanyl_cyclase"/>
</dbReference>
<evidence type="ECO:0000256" key="5">
    <source>
        <dbReference type="ARBA" id="ARBA00022695"/>
    </source>
</evidence>
<dbReference type="GO" id="GO:0004519">
    <property type="term" value="F:endonuclease activity"/>
    <property type="evidence" value="ECO:0007669"/>
    <property type="project" value="UniProtKB-KW"/>
</dbReference>
<dbReference type="GO" id="GO:0008422">
    <property type="term" value="F:beta-glucosidase activity"/>
    <property type="evidence" value="ECO:0007669"/>
    <property type="project" value="UniProtKB-EC"/>
</dbReference>
<keyword evidence="4" id="KW-0808">Transferase</keyword>
<evidence type="ECO:0000259" key="13">
    <source>
        <dbReference type="Pfam" id="PF17917"/>
    </source>
</evidence>
<dbReference type="SUPFAM" id="SSF75005">
    <property type="entry name" value="Arabinanase/levansucrase/invertase"/>
    <property type="match status" value="1"/>
</dbReference>
<dbReference type="Proteomes" id="UP000323000">
    <property type="component" value="Chromosome 3"/>
</dbReference>
<evidence type="ECO:0000256" key="3">
    <source>
        <dbReference type="ARBA" id="ARBA00012744"/>
    </source>
</evidence>
<dbReference type="PANTHER" id="PTHR30620">
    <property type="entry name" value="PERIPLASMIC BETA-GLUCOSIDASE-RELATED"/>
    <property type="match status" value="1"/>
</dbReference>
<dbReference type="InterPro" id="IPR043502">
    <property type="entry name" value="DNA/RNA_pol_sf"/>
</dbReference>
<keyword evidence="9" id="KW-0378">Hydrolase</keyword>